<dbReference type="OrthoDB" id="117402at2"/>
<dbReference type="PROSITE" id="PS51352">
    <property type="entry name" value="THIOREDOXIN_2"/>
    <property type="match status" value="1"/>
</dbReference>
<feature type="domain" description="Thioredoxin" evidence="3">
    <location>
        <begin position="9"/>
        <end position="195"/>
    </location>
</feature>
<dbReference type="RefSeq" id="WP_084795949.1">
    <property type="nucleotide sequence ID" value="NZ_AUII01000004.1"/>
</dbReference>
<dbReference type="InterPro" id="IPR036249">
    <property type="entry name" value="Thioredoxin-like_sf"/>
</dbReference>
<dbReference type="STRING" id="1123024.GCA_000423625_01310"/>
<dbReference type="SUPFAM" id="SSF52833">
    <property type="entry name" value="Thioredoxin-like"/>
    <property type="match status" value="1"/>
</dbReference>
<comment type="caution">
    <text evidence="4">The sequence shown here is derived from an EMBL/GenBank/DDBJ whole genome shotgun (WGS) entry which is preliminary data.</text>
</comment>
<evidence type="ECO:0000313" key="4">
    <source>
        <dbReference type="EMBL" id="GEL17140.1"/>
    </source>
</evidence>
<dbReference type="Proteomes" id="UP000321328">
    <property type="component" value="Unassembled WGS sequence"/>
</dbReference>
<sequence length="198" mass="21484">MTATPGSCPERRRAARRSTIGTSRLDPPIGPYDHLEGVLGAAFSLVEYGDFECPYCRAAVPVIERVRRALGDRLVFAFRHFPLAEVHPFALAAATAAEAAGLAGRFWTMHAKLYAGDEPALTQTDLRRYAEEIGVPPQKVTWPATRFVEDRVEADFNSGVRSGVRGTPTFFVNGERYRGPVTVPALLAALQPSPASAS</sequence>
<accession>A0A511CX45</accession>
<proteinExistence type="inferred from homology"/>
<evidence type="ECO:0000256" key="1">
    <source>
        <dbReference type="ARBA" id="ARBA00005791"/>
    </source>
</evidence>
<evidence type="ECO:0000259" key="3">
    <source>
        <dbReference type="PROSITE" id="PS51352"/>
    </source>
</evidence>
<organism evidence="4 5">
    <name type="scientific">Pseudonocardia asaccharolytica DSM 44247 = NBRC 16224</name>
    <dbReference type="NCBI Taxonomy" id="1123024"/>
    <lineage>
        <taxon>Bacteria</taxon>
        <taxon>Bacillati</taxon>
        <taxon>Actinomycetota</taxon>
        <taxon>Actinomycetes</taxon>
        <taxon>Pseudonocardiales</taxon>
        <taxon>Pseudonocardiaceae</taxon>
        <taxon>Pseudonocardia</taxon>
    </lineage>
</organism>
<protein>
    <recommendedName>
        <fullName evidence="3">Thioredoxin domain-containing protein</fullName>
    </recommendedName>
</protein>
<dbReference type="PANTHER" id="PTHR13887:SF55">
    <property type="entry name" value="SLR0313 PROTEIN"/>
    <property type="match status" value="1"/>
</dbReference>
<dbReference type="InterPro" id="IPR012336">
    <property type="entry name" value="Thioredoxin-like_fold"/>
</dbReference>
<dbReference type="EMBL" id="BJVI01000006">
    <property type="protein sequence ID" value="GEL17140.1"/>
    <property type="molecule type" value="Genomic_DNA"/>
</dbReference>
<dbReference type="Pfam" id="PF13462">
    <property type="entry name" value="Thioredoxin_4"/>
    <property type="match status" value="1"/>
</dbReference>
<reference evidence="4 5" key="1">
    <citation type="submission" date="2019-07" db="EMBL/GenBank/DDBJ databases">
        <title>Whole genome shotgun sequence of Pseudonocardia asaccharolytica NBRC 16224.</title>
        <authorList>
            <person name="Hosoyama A."/>
            <person name="Uohara A."/>
            <person name="Ohji S."/>
            <person name="Ichikawa N."/>
        </authorList>
    </citation>
    <scope>NUCLEOTIDE SEQUENCE [LARGE SCALE GENOMIC DNA]</scope>
    <source>
        <strain evidence="4 5">NBRC 16224</strain>
    </source>
</reference>
<name>A0A511CX45_9PSEU</name>
<dbReference type="Gene3D" id="3.40.30.10">
    <property type="entry name" value="Glutaredoxin"/>
    <property type="match status" value="1"/>
</dbReference>
<dbReference type="AlphaFoldDB" id="A0A511CX45"/>
<feature type="region of interest" description="Disordered" evidence="2">
    <location>
        <begin position="1"/>
        <end position="28"/>
    </location>
</feature>
<keyword evidence="5" id="KW-1185">Reference proteome</keyword>
<dbReference type="CDD" id="cd02972">
    <property type="entry name" value="DsbA_family"/>
    <property type="match status" value="1"/>
</dbReference>
<dbReference type="InterPro" id="IPR013766">
    <property type="entry name" value="Thioredoxin_domain"/>
</dbReference>
<dbReference type="PANTHER" id="PTHR13887">
    <property type="entry name" value="GLUTATHIONE S-TRANSFERASE KAPPA"/>
    <property type="match status" value="1"/>
</dbReference>
<gene>
    <name evidence="4" type="ORF">PA7_09770</name>
</gene>
<comment type="similarity">
    <text evidence="1">Belongs to the thioredoxin family. DsbA subfamily.</text>
</comment>
<evidence type="ECO:0000256" key="2">
    <source>
        <dbReference type="SAM" id="MobiDB-lite"/>
    </source>
</evidence>
<evidence type="ECO:0000313" key="5">
    <source>
        <dbReference type="Proteomes" id="UP000321328"/>
    </source>
</evidence>